<comment type="caution">
    <text evidence="2">The sequence shown here is derived from an EMBL/GenBank/DDBJ whole genome shotgun (WGS) entry which is preliminary data.</text>
</comment>
<dbReference type="CDD" id="cd07599">
    <property type="entry name" value="BAR_Rvs167p"/>
    <property type="match status" value="1"/>
</dbReference>
<reference evidence="2 3" key="1">
    <citation type="submission" date="2016-08" db="EMBL/GenBank/DDBJ databases">
        <title>Draft genome sequence of allopolyploid Zygosaccharomyces rouxii.</title>
        <authorList>
            <person name="Watanabe J."/>
            <person name="Uehara K."/>
            <person name="Mogi Y."/>
            <person name="Tsukioka Y."/>
        </authorList>
    </citation>
    <scope>NUCLEOTIDE SEQUENCE [LARGE SCALE GENOMIC DNA]</scope>
    <source>
        <strain evidence="2 3">NBRC 110957</strain>
    </source>
</reference>
<accession>A0A1Q3AA80</accession>
<proteinExistence type="predicted"/>
<dbReference type="InterPro" id="IPR027267">
    <property type="entry name" value="AH/BAR_dom_sf"/>
</dbReference>
<dbReference type="Proteomes" id="UP000187013">
    <property type="component" value="Unassembled WGS sequence"/>
</dbReference>
<dbReference type="Gene3D" id="1.20.1270.60">
    <property type="entry name" value="Arfaptin homology (AH) domain/BAR domain"/>
    <property type="match status" value="1"/>
</dbReference>
<dbReference type="PANTHER" id="PTHR47174:SF1">
    <property type="entry name" value="REDUCED VIABILITY UPON STARVATION PROTEIN 167"/>
    <property type="match status" value="1"/>
</dbReference>
<protein>
    <submittedName>
        <fullName evidence="2">Uncharacterized protein</fullName>
    </submittedName>
</protein>
<sequence length="321" mass="36691">MAYKCDTRDPVQNMKSMGSQMVDPQFTELHFKFNFLVSNIESLLHACEQYKRSLRYFFSESIKMLETFHQVLDERDIVSPSSPVNSPYTNSNSSEGPIRGSQPSPPFREWGKTSDDYCSIPNIGRLQRQMIVIVRRAEQDLLFFEKSVQGPLAQLIMISRNVNRTISRRGAANAEWGQLATRHHDLLRNRALGKKTVKRQQEEASVIKKLQTSLEKFDALNELCKDGLVKFLSLSSQLLEEWFHNYYYTNLRISYALHHFSWNVPEFRKIGIANSSTEAHITNVDQLAAAIVSASGICQDFYVAYDAVSKQVASLVHGLDK</sequence>
<dbReference type="GO" id="GO:0043332">
    <property type="term" value="C:mating projection tip"/>
    <property type="evidence" value="ECO:0007669"/>
    <property type="project" value="TreeGrafter"/>
</dbReference>
<evidence type="ECO:0000256" key="1">
    <source>
        <dbReference type="SAM" id="MobiDB-lite"/>
    </source>
</evidence>
<evidence type="ECO:0000313" key="2">
    <source>
        <dbReference type="EMBL" id="GAV52622.1"/>
    </source>
</evidence>
<feature type="compositionally biased region" description="Polar residues" evidence="1">
    <location>
        <begin position="79"/>
        <end position="95"/>
    </location>
</feature>
<evidence type="ECO:0000313" key="3">
    <source>
        <dbReference type="Proteomes" id="UP000187013"/>
    </source>
</evidence>
<dbReference type="GO" id="GO:0008289">
    <property type="term" value="F:lipid binding"/>
    <property type="evidence" value="ECO:0007669"/>
    <property type="project" value="TreeGrafter"/>
</dbReference>
<name>A0A1Q3AA80_ZYGRO</name>
<dbReference type="OrthoDB" id="4062681at2759"/>
<dbReference type="GO" id="GO:0031097">
    <property type="term" value="C:medial cortex"/>
    <property type="evidence" value="ECO:0007669"/>
    <property type="project" value="TreeGrafter"/>
</dbReference>
<dbReference type="GO" id="GO:0097320">
    <property type="term" value="P:plasma membrane tubulation"/>
    <property type="evidence" value="ECO:0007669"/>
    <property type="project" value="TreeGrafter"/>
</dbReference>
<dbReference type="GO" id="GO:0051666">
    <property type="term" value="P:actin cortical patch localization"/>
    <property type="evidence" value="ECO:0007669"/>
    <property type="project" value="InterPro"/>
</dbReference>
<dbReference type="AlphaFoldDB" id="A0A1Q3AA80"/>
<dbReference type="GO" id="GO:1990528">
    <property type="term" value="C:Rvs161p-Rvs167p complex"/>
    <property type="evidence" value="ECO:0007669"/>
    <property type="project" value="TreeGrafter"/>
</dbReference>
<dbReference type="SUPFAM" id="SSF103657">
    <property type="entry name" value="BAR/IMD domain-like"/>
    <property type="match status" value="1"/>
</dbReference>
<gene>
    <name evidence="2" type="ORF">ZYGR_0AG06130</name>
</gene>
<dbReference type="GO" id="GO:0006897">
    <property type="term" value="P:endocytosis"/>
    <property type="evidence" value="ECO:0007669"/>
    <property type="project" value="InterPro"/>
</dbReference>
<dbReference type="PANTHER" id="PTHR47174">
    <property type="entry name" value="BRIDGING INTEGRATOR 3"/>
    <property type="match status" value="1"/>
</dbReference>
<organism evidence="2 3">
    <name type="scientific">Zygosaccharomyces rouxii</name>
    <dbReference type="NCBI Taxonomy" id="4956"/>
    <lineage>
        <taxon>Eukaryota</taxon>
        <taxon>Fungi</taxon>
        <taxon>Dikarya</taxon>
        <taxon>Ascomycota</taxon>
        <taxon>Saccharomycotina</taxon>
        <taxon>Saccharomycetes</taxon>
        <taxon>Saccharomycetales</taxon>
        <taxon>Saccharomycetaceae</taxon>
        <taxon>Zygosaccharomyces</taxon>
    </lineage>
</organism>
<dbReference type="EMBL" id="BDGX01000033">
    <property type="protein sequence ID" value="GAV52622.1"/>
    <property type="molecule type" value="Genomic_DNA"/>
</dbReference>
<dbReference type="GO" id="GO:0030479">
    <property type="term" value="C:actin cortical patch"/>
    <property type="evidence" value="ECO:0007669"/>
    <property type="project" value="TreeGrafter"/>
</dbReference>
<dbReference type="InterPro" id="IPR046982">
    <property type="entry name" value="BIN3/RVS161-like"/>
</dbReference>
<feature type="region of interest" description="Disordered" evidence="1">
    <location>
        <begin position="79"/>
        <end position="113"/>
    </location>
</feature>